<evidence type="ECO:0000313" key="9">
    <source>
        <dbReference type="EMBL" id="TYJ96797.1"/>
    </source>
</evidence>
<keyword evidence="5" id="KW-0378">Hydrolase</keyword>
<evidence type="ECO:0000256" key="1">
    <source>
        <dbReference type="ARBA" id="ARBA00022679"/>
    </source>
</evidence>
<keyword evidence="3" id="KW-0540">Nuclease</keyword>
<accession>A0A5A7VGY2</accession>
<dbReference type="EMBL" id="SSTE01000699">
    <property type="protein sequence ID" value="KAA0066988.1"/>
    <property type="molecule type" value="Genomic_DNA"/>
</dbReference>
<name>A0A5A7VGY2_CUCMM</name>
<proteinExistence type="predicted"/>
<keyword evidence="2" id="KW-0548">Nucleotidyltransferase</keyword>
<evidence type="ECO:0000313" key="11">
    <source>
        <dbReference type="Proteomes" id="UP000321947"/>
    </source>
</evidence>
<dbReference type="GO" id="GO:0016787">
    <property type="term" value="F:hydrolase activity"/>
    <property type="evidence" value="ECO:0007669"/>
    <property type="project" value="UniProtKB-KW"/>
</dbReference>
<dbReference type="Proteomes" id="UP000321393">
    <property type="component" value="Unassembled WGS sequence"/>
</dbReference>
<comment type="caution">
    <text evidence="8">The sequence shown here is derived from an EMBL/GenBank/DDBJ whole genome shotgun (WGS) entry which is preliminary data.</text>
</comment>
<evidence type="ECO:0000256" key="3">
    <source>
        <dbReference type="ARBA" id="ARBA00022722"/>
    </source>
</evidence>
<dbReference type="STRING" id="1194695.A0A5A7VGY2"/>
<reference evidence="10 11" key="1">
    <citation type="submission" date="2019-08" db="EMBL/GenBank/DDBJ databases">
        <title>Draft genome sequences of two oriental melons (Cucumis melo L. var makuwa).</title>
        <authorList>
            <person name="Kwon S.-Y."/>
        </authorList>
    </citation>
    <scope>NUCLEOTIDE SEQUENCE [LARGE SCALE GENOMIC DNA]</scope>
    <source>
        <strain evidence="11">cv. Chang Bougi</strain>
        <strain evidence="10">cv. SW 3</strain>
        <tissue evidence="8">Leaf</tissue>
    </source>
</reference>
<evidence type="ECO:0000256" key="2">
    <source>
        <dbReference type="ARBA" id="ARBA00022695"/>
    </source>
</evidence>
<evidence type="ECO:0000259" key="7">
    <source>
        <dbReference type="Pfam" id="PF17917"/>
    </source>
</evidence>
<protein>
    <submittedName>
        <fullName evidence="8">Retrovirus-related Pol polyprotein from transposon 17.6</fullName>
    </submittedName>
</protein>
<dbReference type="InterPro" id="IPR041373">
    <property type="entry name" value="RT_RNaseH"/>
</dbReference>
<dbReference type="PANTHER" id="PTHR35046">
    <property type="entry name" value="ZINC KNUCKLE (CCHC-TYPE) FAMILY PROTEIN"/>
    <property type="match status" value="1"/>
</dbReference>
<keyword evidence="4" id="KW-0255">Endonuclease</keyword>
<evidence type="ECO:0000313" key="8">
    <source>
        <dbReference type="EMBL" id="KAA0066988.1"/>
    </source>
</evidence>
<dbReference type="GO" id="GO:0004519">
    <property type="term" value="F:endonuclease activity"/>
    <property type="evidence" value="ECO:0007669"/>
    <property type="project" value="UniProtKB-KW"/>
</dbReference>
<dbReference type="PANTHER" id="PTHR35046:SF18">
    <property type="entry name" value="RNA-DIRECTED DNA POLYMERASE"/>
    <property type="match status" value="1"/>
</dbReference>
<evidence type="ECO:0000313" key="10">
    <source>
        <dbReference type="Proteomes" id="UP000321393"/>
    </source>
</evidence>
<dbReference type="Proteomes" id="UP000321947">
    <property type="component" value="Unassembled WGS sequence"/>
</dbReference>
<evidence type="ECO:0000256" key="4">
    <source>
        <dbReference type="ARBA" id="ARBA00022759"/>
    </source>
</evidence>
<evidence type="ECO:0000256" key="5">
    <source>
        <dbReference type="ARBA" id="ARBA00022801"/>
    </source>
</evidence>
<gene>
    <name evidence="9" type="ORF">E5676_scaffold233G00130</name>
    <name evidence="8" type="ORF">E6C27_scaffold38G00130</name>
</gene>
<dbReference type="Pfam" id="PF17917">
    <property type="entry name" value="RT_RNaseH"/>
    <property type="match status" value="1"/>
</dbReference>
<keyword evidence="1" id="KW-0808">Transferase</keyword>
<organism evidence="8 10">
    <name type="scientific">Cucumis melo var. makuwa</name>
    <name type="common">Oriental melon</name>
    <dbReference type="NCBI Taxonomy" id="1194695"/>
    <lineage>
        <taxon>Eukaryota</taxon>
        <taxon>Viridiplantae</taxon>
        <taxon>Streptophyta</taxon>
        <taxon>Embryophyta</taxon>
        <taxon>Tracheophyta</taxon>
        <taxon>Spermatophyta</taxon>
        <taxon>Magnoliopsida</taxon>
        <taxon>eudicotyledons</taxon>
        <taxon>Gunneridae</taxon>
        <taxon>Pentapetalae</taxon>
        <taxon>rosids</taxon>
        <taxon>fabids</taxon>
        <taxon>Cucurbitales</taxon>
        <taxon>Cucurbitaceae</taxon>
        <taxon>Benincaseae</taxon>
        <taxon>Cucumis</taxon>
    </lineage>
</organism>
<dbReference type="SUPFAM" id="SSF56672">
    <property type="entry name" value="DNA/RNA polymerases"/>
    <property type="match status" value="1"/>
</dbReference>
<dbReference type="InterPro" id="IPR043502">
    <property type="entry name" value="DNA/RNA_pol_sf"/>
</dbReference>
<dbReference type="GO" id="GO:0003964">
    <property type="term" value="F:RNA-directed DNA polymerase activity"/>
    <property type="evidence" value="ECO:0007669"/>
    <property type="project" value="UniProtKB-KW"/>
</dbReference>
<dbReference type="AlphaFoldDB" id="A0A5A7VGY2"/>
<sequence length="136" mass="15685">MKLNSQSVLKLPEFNNSLEVVVDACGAGIETVLSQGGHPMVEFFSEKLSSSRQAWSTYEHDLYALVRALKQREHYLLSKEFILLTDHFSLKYLQPRESINRTRAHWISYIQRFDFTIKHQVGKENKVADALSRIGT</sequence>
<dbReference type="EMBL" id="SSTD01019243">
    <property type="protein sequence ID" value="TYJ96797.1"/>
    <property type="molecule type" value="Genomic_DNA"/>
</dbReference>
<feature type="domain" description="Reverse transcriptase RNase H-like" evidence="7">
    <location>
        <begin position="14"/>
        <end position="113"/>
    </location>
</feature>
<dbReference type="OrthoDB" id="1933708at2759"/>
<evidence type="ECO:0000256" key="6">
    <source>
        <dbReference type="ARBA" id="ARBA00022918"/>
    </source>
</evidence>
<keyword evidence="6" id="KW-0695">RNA-directed DNA polymerase</keyword>
<dbReference type="CDD" id="cd09274">
    <property type="entry name" value="RNase_HI_RT_Ty3"/>
    <property type="match status" value="1"/>
</dbReference>